<dbReference type="AlphaFoldDB" id="A0A423LIK9"/>
<dbReference type="RefSeq" id="WP_123532767.1">
    <property type="nucleotide sequence ID" value="NZ_MOBU01000009.1"/>
</dbReference>
<protein>
    <submittedName>
        <fullName evidence="1">Uncharacterized protein</fullName>
    </submittedName>
</protein>
<evidence type="ECO:0000313" key="2">
    <source>
        <dbReference type="Proteomes" id="UP000285757"/>
    </source>
</evidence>
<gene>
    <name evidence="1" type="ORF">BK671_13900</name>
</gene>
<evidence type="ECO:0000313" key="1">
    <source>
        <dbReference type="EMBL" id="RON68126.1"/>
    </source>
</evidence>
<organism evidence="1 2">
    <name type="scientific">Pseudomonas fluorescens</name>
    <dbReference type="NCBI Taxonomy" id="294"/>
    <lineage>
        <taxon>Bacteria</taxon>
        <taxon>Pseudomonadati</taxon>
        <taxon>Pseudomonadota</taxon>
        <taxon>Gammaproteobacteria</taxon>
        <taxon>Pseudomonadales</taxon>
        <taxon>Pseudomonadaceae</taxon>
        <taxon>Pseudomonas</taxon>
    </lineage>
</organism>
<reference evidence="1 2" key="1">
    <citation type="submission" date="2016-10" db="EMBL/GenBank/DDBJ databases">
        <title>Comparative genome analysis of multiple Pseudomonas spp. focuses on biocontrol and plant growth promoting traits.</title>
        <authorList>
            <person name="Tao X.-Y."/>
            <person name="Taylor C.G."/>
        </authorList>
    </citation>
    <scope>NUCLEOTIDE SEQUENCE [LARGE SCALE GENOMIC DNA]</scope>
    <source>
        <strain evidence="1 2">24D3</strain>
    </source>
</reference>
<sequence length="142" mass="16082">MSRDREASTILTGLFNTDFLAQPFVRQAVACPWFYLEAQIREGKNFVGEMLMISSFESLKSILALRHESFQVQSIKFVTPGFVNETGDWKMEPLLEAIEATDQNGELISLFRVSGKTYSNLGDTPETNLQNVKVLFPLKQEV</sequence>
<dbReference type="EMBL" id="MOBU01000009">
    <property type="protein sequence ID" value="RON68126.1"/>
    <property type="molecule type" value="Genomic_DNA"/>
</dbReference>
<comment type="caution">
    <text evidence="1">The sequence shown here is derived from an EMBL/GenBank/DDBJ whole genome shotgun (WGS) entry which is preliminary data.</text>
</comment>
<name>A0A423LIK9_PSEFL</name>
<accession>A0A423LIK9</accession>
<dbReference type="Proteomes" id="UP000285757">
    <property type="component" value="Unassembled WGS sequence"/>
</dbReference>
<proteinExistence type="predicted"/>